<dbReference type="AlphaFoldDB" id="A0A078BAD9"/>
<evidence type="ECO:0000313" key="3">
    <source>
        <dbReference type="EMBL" id="CDW90488.1"/>
    </source>
</evidence>
<dbReference type="GO" id="GO:0034338">
    <property type="term" value="F:short-chain carboxylesterase activity"/>
    <property type="evidence" value="ECO:0007669"/>
    <property type="project" value="TreeGrafter"/>
</dbReference>
<keyword evidence="3" id="KW-0378">Hydrolase</keyword>
<dbReference type="GO" id="GO:0047372">
    <property type="term" value="F:monoacylglycerol lipase activity"/>
    <property type="evidence" value="ECO:0007669"/>
    <property type="project" value="TreeGrafter"/>
</dbReference>
<dbReference type="Proteomes" id="UP000039865">
    <property type="component" value="Unassembled WGS sequence"/>
</dbReference>
<protein>
    <submittedName>
        <fullName evidence="3">Alpha beta hydrolase domain containing protein</fullName>
    </submittedName>
</protein>
<gene>
    <name evidence="3" type="primary">Contig17468.g18579</name>
    <name evidence="3" type="ORF">STYLEM_19632</name>
</gene>
<dbReference type="OrthoDB" id="437070at2759"/>
<feature type="active site" description="Charge relay system" evidence="2">
    <location>
        <position position="337"/>
    </location>
</feature>
<dbReference type="PANTHER" id="PTHR10794:SF63">
    <property type="entry name" value="ALPHA_BETA HYDROLASE 1, ISOFORM A"/>
    <property type="match status" value="1"/>
</dbReference>
<dbReference type="EMBL" id="CCKQ01018519">
    <property type="protein sequence ID" value="CDW90488.1"/>
    <property type="molecule type" value="Genomic_DNA"/>
</dbReference>
<dbReference type="InterPro" id="IPR029058">
    <property type="entry name" value="AB_hydrolase_fold"/>
</dbReference>
<dbReference type="OMA" id="SIECFIP"/>
<feature type="active site" description="Charge relay system" evidence="2">
    <location>
        <position position="204"/>
    </location>
</feature>
<dbReference type="InterPro" id="IPR050960">
    <property type="entry name" value="AB_hydrolase_4_sf"/>
</dbReference>
<dbReference type="Gene3D" id="3.40.50.1820">
    <property type="entry name" value="alpha/beta hydrolase"/>
    <property type="match status" value="1"/>
</dbReference>
<evidence type="ECO:0000256" key="1">
    <source>
        <dbReference type="ARBA" id="ARBA00010884"/>
    </source>
</evidence>
<dbReference type="PIRSF" id="PIRSF005211">
    <property type="entry name" value="Ab_hydro_YheT"/>
    <property type="match status" value="1"/>
</dbReference>
<keyword evidence="4" id="KW-1185">Reference proteome</keyword>
<dbReference type="InterPro" id="IPR012020">
    <property type="entry name" value="ABHD4"/>
</dbReference>
<dbReference type="PANTHER" id="PTHR10794">
    <property type="entry name" value="ABHYDROLASE DOMAIN-CONTAINING PROTEIN"/>
    <property type="match status" value="1"/>
</dbReference>
<evidence type="ECO:0000313" key="4">
    <source>
        <dbReference type="Proteomes" id="UP000039865"/>
    </source>
</evidence>
<reference evidence="3 4" key="1">
    <citation type="submission" date="2014-06" db="EMBL/GenBank/DDBJ databases">
        <authorList>
            <person name="Swart Estienne"/>
        </authorList>
    </citation>
    <scope>NUCLEOTIDE SEQUENCE [LARGE SCALE GENOMIC DNA]</scope>
    <source>
        <strain evidence="3 4">130c</strain>
    </source>
</reference>
<feature type="active site" description="Charge relay system" evidence="2">
    <location>
        <position position="366"/>
    </location>
</feature>
<comment type="similarity">
    <text evidence="1">Belongs to the AB hydrolase superfamily. AB hydrolase 4 family.</text>
</comment>
<name>A0A078BAD9_STYLE</name>
<dbReference type="InParanoid" id="A0A078BAD9"/>
<evidence type="ECO:0000256" key="2">
    <source>
        <dbReference type="PIRSR" id="PIRSR005211-1"/>
    </source>
</evidence>
<organism evidence="3 4">
    <name type="scientific">Stylonychia lemnae</name>
    <name type="common">Ciliate</name>
    <dbReference type="NCBI Taxonomy" id="5949"/>
    <lineage>
        <taxon>Eukaryota</taxon>
        <taxon>Sar</taxon>
        <taxon>Alveolata</taxon>
        <taxon>Ciliophora</taxon>
        <taxon>Intramacronucleata</taxon>
        <taxon>Spirotrichea</taxon>
        <taxon>Stichotrichia</taxon>
        <taxon>Sporadotrichida</taxon>
        <taxon>Oxytrichidae</taxon>
        <taxon>Stylonychinae</taxon>
        <taxon>Stylonychia</taxon>
    </lineage>
</organism>
<sequence>MNQLMESPCYYATIFLFLSLLICLKKRATQDLVLYAQKGSQHLKPALSNKKFNSMKYRDPFLIFSAPLQIAKHTLLSANKKYRSKYQYLREVFTYPNGGTCAIDWVNEISTKGDQRPLLILTPGLMGDSNAIYIIGSIDVAIKQGYCIVIISQKGSNGLNLTSPDISGITSGWDLQPPIQYIYNKYCVNEKKEKARQIFLFGVSYSGYLISHYLAQFPEDSKVLDAVAIVGSSHQTAASQENMYKYLFGSFDKYMTKKFKGVLSKNVTILKDVTLQKAGIDLEKFLQDKNNKLHQYNELVGKLNGFKDIDDYYINGSMNKTFPKIQNPILYLHSLDDPAIGSKNIDYEECMKNPHILLGTTRTGSHVCHYEGIFSTDMWYSKVCIEFLNSYRNDLK</sequence>
<accession>A0A078BAD9</accession>
<dbReference type="SUPFAM" id="SSF53474">
    <property type="entry name" value="alpha/beta-Hydrolases"/>
    <property type="match status" value="1"/>
</dbReference>
<proteinExistence type="inferred from homology"/>